<evidence type="ECO:0000313" key="3">
    <source>
        <dbReference type="Proteomes" id="UP001404956"/>
    </source>
</evidence>
<evidence type="ECO:0000256" key="1">
    <source>
        <dbReference type="SAM" id="SignalP"/>
    </source>
</evidence>
<feature type="signal peptide" evidence="1">
    <location>
        <begin position="1"/>
        <end position="18"/>
    </location>
</feature>
<dbReference type="EMBL" id="BAABRV010000003">
    <property type="protein sequence ID" value="GAA5533390.1"/>
    <property type="molecule type" value="Genomic_DNA"/>
</dbReference>
<evidence type="ECO:0008006" key="4">
    <source>
        <dbReference type="Google" id="ProtNLM"/>
    </source>
</evidence>
<gene>
    <name evidence="2" type="ORF">Dalu01_01790</name>
</gene>
<evidence type="ECO:0000313" key="2">
    <source>
        <dbReference type="EMBL" id="GAA5533390.1"/>
    </source>
</evidence>
<accession>A0ABP9XDE4</accession>
<keyword evidence="1" id="KW-0732">Signal</keyword>
<dbReference type="RefSeq" id="WP_345453516.1">
    <property type="nucleotide sequence ID" value="NZ_BAABRV010000003.1"/>
</dbReference>
<protein>
    <recommendedName>
        <fullName evidence="4">Lipoprotein</fullName>
    </recommendedName>
</protein>
<reference evidence="2 3" key="1">
    <citation type="submission" date="2024-02" db="EMBL/GenBank/DDBJ databases">
        <title>Deinococcus aluminii NBRC 112889.</title>
        <authorList>
            <person name="Ichikawa N."/>
            <person name="Katano-Makiyama Y."/>
            <person name="Hidaka K."/>
        </authorList>
    </citation>
    <scope>NUCLEOTIDE SEQUENCE [LARGE SCALE GENOMIC DNA]</scope>
    <source>
        <strain evidence="2 3">NBRC 112889</strain>
    </source>
</reference>
<proteinExistence type="predicted"/>
<dbReference type="Proteomes" id="UP001404956">
    <property type="component" value="Unassembled WGS sequence"/>
</dbReference>
<keyword evidence="3" id="KW-1185">Reference proteome</keyword>
<organism evidence="2 3">
    <name type="scientific">Deinococcus aluminii</name>
    <dbReference type="NCBI Taxonomy" id="1656885"/>
    <lineage>
        <taxon>Bacteria</taxon>
        <taxon>Thermotogati</taxon>
        <taxon>Deinococcota</taxon>
        <taxon>Deinococci</taxon>
        <taxon>Deinococcales</taxon>
        <taxon>Deinococcaceae</taxon>
        <taxon>Deinococcus</taxon>
    </lineage>
</organism>
<name>A0ABP9XDE4_9DEIO</name>
<dbReference type="PROSITE" id="PS51257">
    <property type="entry name" value="PROKAR_LIPOPROTEIN"/>
    <property type="match status" value="1"/>
</dbReference>
<feature type="chain" id="PRO_5047241676" description="Lipoprotein" evidence="1">
    <location>
        <begin position="19"/>
        <end position="155"/>
    </location>
</feature>
<comment type="caution">
    <text evidence="2">The sequence shown here is derived from an EMBL/GenBank/DDBJ whole genome shotgun (WGS) entry which is preliminary data.</text>
</comment>
<sequence>MRKRAALLLLLPALSACRTSELPQPTLVDFQNDPQILRGQWRGWVALEPGQPKALTLDLEASNLADYSYAVNGTGTLGTQTFTVRGYVFATLNQKFVRPQTSPVPQGVQLRLEAGPQNSSVVCPQVQVVNMQPVWKCVYSQGSTFREFDLKRDTP</sequence>